<evidence type="ECO:0000313" key="13">
    <source>
        <dbReference type="Proteomes" id="UP000183371"/>
    </source>
</evidence>
<feature type="domain" description="TonB-dependent receptor-like beta-barrel" evidence="10">
    <location>
        <begin position="231"/>
        <end position="667"/>
    </location>
</feature>
<dbReference type="PANTHER" id="PTHR30069:SF37">
    <property type="entry name" value="FERRIC VIBRIOBACTIN RECEPTOR VIUA"/>
    <property type="match status" value="1"/>
</dbReference>
<dbReference type="CDD" id="cd01347">
    <property type="entry name" value="ligand_gated_channel"/>
    <property type="match status" value="1"/>
</dbReference>
<evidence type="ECO:0000256" key="1">
    <source>
        <dbReference type="ARBA" id="ARBA00004571"/>
    </source>
</evidence>
<proteinExistence type="inferred from homology"/>
<dbReference type="Gene3D" id="2.40.170.20">
    <property type="entry name" value="TonB-dependent receptor, beta-barrel domain"/>
    <property type="match status" value="1"/>
</dbReference>
<comment type="similarity">
    <text evidence="8 9">Belongs to the TonB-dependent receptor family.</text>
</comment>
<dbReference type="EMBL" id="FPBD01000002">
    <property type="protein sequence ID" value="SFT57672.1"/>
    <property type="molecule type" value="Genomic_DNA"/>
</dbReference>
<dbReference type="Gene3D" id="2.170.130.10">
    <property type="entry name" value="TonB-dependent receptor, plug domain"/>
    <property type="match status" value="1"/>
</dbReference>
<evidence type="ECO:0000256" key="9">
    <source>
        <dbReference type="RuleBase" id="RU003357"/>
    </source>
</evidence>
<accession>A0A1I6Z4N6</accession>
<evidence type="ECO:0000256" key="2">
    <source>
        <dbReference type="ARBA" id="ARBA00022448"/>
    </source>
</evidence>
<dbReference type="InterPro" id="IPR037066">
    <property type="entry name" value="Plug_dom_sf"/>
</dbReference>
<sequence>MSKGFVSGLMTGICYLALQSGAYSQEQKEPEELGPIVVTAARGEQSLDEVTRSVAVVDSEQIERASTNSVAEILRDVPGVKIIDSGVPGMQRISIRGESSIRNVVLIDGQEISDHTSYGPLFLIAPEDIERIEVVKGPGSVLHGSKAIGGVVNIITKKGADRPLEVEVGTKFNSSTNGISGFASAAGTIDKWDYRVSLSRAYDGDRETPAGTLDPSASSEQSATAYIGYRGDQHSFSLKAERYELEADVYTGDPDFPFDLPKRDRSKLSIFYDFEDVNEYISKIHLDGFFQQIDRVAENGYTIPEIAFPPTNPPTITKMKQRDNHIGSELQTLGLNGQVDLALFNNVVTLVGFQAVQDRLDRQSSQTGMDIPFPPGPPNFPTPITPTSTDDEGKVTTLSAFVQNEWDVTDDLTLTSGSRYYLVKTENKGSAGDRDETDQAVVGAVGLNYTGFDDFALRASVAQGYVYPTLIQTMIGTNFSPAGMVFSNPDLEAETSVTAELGGRYDDGQLMLDAAVFYTQAKDYITTVACDNVACPIGSLMYDNINEARTWGLELSASYRISDWSLTPYANLTLMRRQFEEADLTTFHTNTPLVSGSVGVKKDWSFSNGVEAHADMYARFASKHTDLDRSNEVVTEDAFATLNLAGGFSYDFDDERKLKVNAAVENIFDLEYKPSLDELTAPGRTFKLSASVIF</sequence>
<keyword evidence="2 8" id="KW-0813">Transport</keyword>
<dbReference type="Pfam" id="PF00593">
    <property type="entry name" value="TonB_dep_Rec_b-barrel"/>
    <property type="match status" value="1"/>
</dbReference>
<dbReference type="InterPro" id="IPR000531">
    <property type="entry name" value="Beta-barrel_TonB"/>
</dbReference>
<dbReference type="PANTHER" id="PTHR30069">
    <property type="entry name" value="TONB-DEPENDENT OUTER MEMBRANE RECEPTOR"/>
    <property type="match status" value="1"/>
</dbReference>
<dbReference type="GO" id="GO:0015344">
    <property type="term" value="F:siderophore uptake transmembrane transporter activity"/>
    <property type="evidence" value="ECO:0007669"/>
    <property type="project" value="TreeGrafter"/>
</dbReference>
<evidence type="ECO:0000256" key="8">
    <source>
        <dbReference type="PROSITE-ProRule" id="PRU01360"/>
    </source>
</evidence>
<keyword evidence="5 9" id="KW-0798">TonB box</keyword>
<evidence type="ECO:0000256" key="5">
    <source>
        <dbReference type="ARBA" id="ARBA00023077"/>
    </source>
</evidence>
<dbReference type="AlphaFoldDB" id="A0A1I6Z4N6"/>
<reference evidence="13" key="1">
    <citation type="submission" date="2016-10" db="EMBL/GenBank/DDBJ databases">
        <authorList>
            <person name="Varghese N."/>
            <person name="Submissions S."/>
        </authorList>
    </citation>
    <scope>NUCLEOTIDE SEQUENCE [LARGE SCALE GENOMIC DNA]</scope>
    <source>
        <strain evidence="13">DSM 17465</strain>
    </source>
</reference>
<dbReference type="InterPro" id="IPR012910">
    <property type="entry name" value="Plug_dom"/>
</dbReference>
<evidence type="ECO:0000256" key="4">
    <source>
        <dbReference type="ARBA" id="ARBA00022692"/>
    </source>
</evidence>
<evidence type="ECO:0000259" key="10">
    <source>
        <dbReference type="Pfam" id="PF00593"/>
    </source>
</evidence>
<keyword evidence="3 8" id="KW-1134">Transmembrane beta strand</keyword>
<keyword evidence="6 8" id="KW-0472">Membrane</keyword>
<keyword evidence="7 8" id="KW-0998">Cell outer membrane</keyword>
<dbReference type="InterPro" id="IPR039426">
    <property type="entry name" value="TonB-dep_rcpt-like"/>
</dbReference>
<evidence type="ECO:0000313" key="12">
    <source>
        <dbReference type="EMBL" id="SFT57672.1"/>
    </source>
</evidence>
<dbReference type="GO" id="GO:0009279">
    <property type="term" value="C:cell outer membrane"/>
    <property type="evidence" value="ECO:0007669"/>
    <property type="project" value="UniProtKB-SubCell"/>
</dbReference>
<keyword evidence="13" id="KW-1185">Reference proteome</keyword>
<dbReference type="Pfam" id="PF07715">
    <property type="entry name" value="Plug"/>
    <property type="match status" value="1"/>
</dbReference>
<name>A0A1I6Z4N6_9HYPH</name>
<dbReference type="InterPro" id="IPR036942">
    <property type="entry name" value="Beta-barrel_TonB_sf"/>
</dbReference>
<organism evidence="12 13">
    <name type="scientific">Pseudovibrio denitrificans</name>
    <dbReference type="NCBI Taxonomy" id="258256"/>
    <lineage>
        <taxon>Bacteria</taxon>
        <taxon>Pseudomonadati</taxon>
        <taxon>Pseudomonadota</taxon>
        <taxon>Alphaproteobacteria</taxon>
        <taxon>Hyphomicrobiales</taxon>
        <taxon>Stappiaceae</taxon>
        <taxon>Pseudovibrio</taxon>
    </lineage>
</organism>
<protein>
    <submittedName>
        <fullName evidence="12">Hemoglobin/transferrin/lactoferrin receptor protein</fullName>
    </submittedName>
</protein>
<feature type="domain" description="TonB-dependent receptor plug" evidence="11">
    <location>
        <begin position="47"/>
        <end position="151"/>
    </location>
</feature>
<dbReference type="Proteomes" id="UP000183371">
    <property type="component" value="Unassembled WGS sequence"/>
</dbReference>
<evidence type="ECO:0000256" key="7">
    <source>
        <dbReference type="ARBA" id="ARBA00023237"/>
    </source>
</evidence>
<dbReference type="GO" id="GO:0044718">
    <property type="term" value="P:siderophore transmembrane transport"/>
    <property type="evidence" value="ECO:0007669"/>
    <property type="project" value="TreeGrafter"/>
</dbReference>
<evidence type="ECO:0000256" key="3">
    <source>
        <dbReference type="ARBA" id="ARBA00022452"/>
    </source>
</evidence>
<dbReference type="RefSeq" id="WP_054784621.1">
    <property type="nucleotide sequence ID" value="NZ_FPBD01000002.1"/>
</dbReference>
<comment type="subcellular location">
    <subcellularLocation>
        <location evidence="1 8">Cell outer membrane</location>
        <topology evidence="1 8">Multi-pass membrane protein</topology>
    </subcellularLocation>
</comment>
<keyword evidence="4 8" id="KW-0812">Transmembrane</keyword>
<keyword evidence="12" id="KW-0675">Receptor</keyword>
<gene>
    <name evidence="12" type="ORF">SAMN05444141_10270</name>
</gene>
<dbReference type="SUPFAM" id="SSF56935">
    <property type="entry name" value="Porins"/>
    <property type="match status" value="1"/>
</dbReference>
<evidence type="ECO:0000256" key="6">
    <source>
        <dbReference type="ARBA" id="ARBA00023136"/>
    </source>
</evidence>
<evidence type="ECO:0000259" key="11">
    <source>
        <dbReference type="Pfam" id="PF07715"/>
    </source>
</evidence>
<dbReference type="PROSITE" id="PS52016">
    <property type="entry name" value="TONB_DEPENDENT_REC_3"/>
    <property type="match status" value="1"/>
</dbReference>